<evidence type="ECO:0000256" key="6">
    <source>
        <dbReference type="ARBA" id="ARBA00023136"/>
    </source>
</evidence>
<dbReference type="PANTHER" id="PTHR43840">
    <property type="entry name" value="MITOCHONDRIAL METAL TRANSPORTER 1-RELATED"/>
    <property type="match status" value="1"/>
</dbReference>
<evidence type="ECO:0000259" key="9">
    <source>
        <dbReference type="Pfam" id="PF16916"/>
    </source>
</evidence>
<dbReference type="Pfam" id="PF01545">
    <property type="entry name" value="Cation_efflux"/>
    <property type="match status" value="1"/>
</dbReference>
<dbReference type="GO" id="GO:0005886">
    <property type="term" value="C:plasma membrane"/>
    <property type="evidence" value="ECO:0007669"/>
    <property type="project" value="TreeGrafter"/>
</dbReference>
<evidence type="ECO:0000256" key="3">
    <source>
        <dbReference type="ARBA" id="ARBA00022448"/>
    </source>
</evidence>
<dbReference type="GO" id="GO:0006882">
    <property type="term" value="P:intracellular zinc ion homeostasis"/>
    <property type="evidence" value="ECO:0007669"/>
    <property type="project" value="TreeGrafter"/>
</dbReference>
<evidence type="ECO:0000313" key="10">
    <source>
        <dbReference type="EMBL" id="BAL58143.1"/>
    </source>
</evidence>
<protein>
    <submittedName>
        <fullName evidence="10">Cation transporter</fullName>
    </submittedName>
</protein>
<reference evidence="10" key="1">
    <citation type="journal article" date="2005" name="Environ. Microbiol.">
        <title>Genetic and functional properties of uncultivated thermophilic crenarchaeotes from a subsurface gold mine as revealed by analysis of genome fragments.</title>
        <authorList>
            <person name="Nunoura T."/>
            <person name="Hirayama H."/>
            <person name="Takami H."/>
            <person name="Oida H."/>
            <person name="Nishi S."/>
            <person name="Shimamura S."/>
            <person name="Suzuki Y."/>
            <person name="Inagaki F."/>
            <person name="Takai K."/>
            <person name="Nealson K.H."/>
            <person name="Horikoshi K."/>
        </authorList>
    </citation>
    <scope>NUCLEOTIDE SEQUENCE</scope>
</reference>
<keyword evidence="3" id="KW-0813">Transport</keyword>
<dbReference type="InterPro" id="IPR027469">
    <property type="entry name" value="Cation_efflux_TMD_sf"/>
</dbReference>
<keyword evidence="6 7" id="KW-0472">Membrane</keyword>
<keyword evidence="5 7" id="KW-1133">Transmembrane helix</keyword>
<dbReference type="InterPro" id="IPR002524">
    <property type="entry name" value="Cation_efflux"/>
</dbReference>
<evidence type="ECO:0000256" key="5">
    <source>
        <dbReference type="ARBA" id="ARBA00022989"/>
    </source>
</evidence>
<dbReference type="PANTHER" id="PTHR43840:SF15">
    <property type="entry name" value="MITOCHONDRIAL METAL TRANSPORTER 1-RELATED"/>
    <property type="match status" value="1"/>
</dbReference>
<feature type="transmembrane region" description="Helical" evidence="7">
    <location>
        <begin position="166"/>
        <end position="183"/>
    </location>
</feature>
<keyword evidence="4 7" id="KW-0812">Transmembrane</keyword>
<dbReference type="InterPro" id="IPR050291">
    <property type="entry name" value="CDF_Transporter"/>
</dbReference>
<accession>H5SPQ7</accession>
<sequence>MLNFVVVVGKLLIGWRAHSLSLLSDAAHSSVDAMNNIIGLIVIRYATAAPDAGHPYGHRKIESLAAFVLGGVLLATCIEIVSRAIHRLHDPSLIRVRIEWSTLAVLIGTILINLMVFAYERRKGRELGSPFLLADSLHTRSDILVSGSLLIGLLFIRWKLPILDPLLALAISAAIAVSGWQIFARTVPILIDAAPISAERIEAIVRTVPGVEQVRQVRSRSDGERIFLELTLVLTPGDVRTAHAITEQIEERLREALGPCHVVIHVEPS</sequence>
<feature type="transmembrane region" description="Helical" evidence="7">
    <location>
        <begin position="98"/>
        <end position="120"/>
    </location>
</feature>
<dbReference type="InterPro" id="IPR036837">
    <property type="entry name" value="Cation_efflux_CTD_sf"/>
</dbReference>
<dbReference type="EMBL" id="AP011794">
    <property type="protein sequence ID" value="BAL58143.1"/>
    <property type="molecule type" value="Genomic_DNA"/>
</dbReference>
<reference evidence="10" key="2">
    <citation type="journal article" date="2012" name="PLoS ONE">
        <title>A Deeply Branching Thermophilic Bacterium with an Ancient Acetyl-CoA Pathway Dominates a Subsurface Ecosystem.</title>
        <authorList>
            <person name="Takami H."/>
            <person name="Noguchi H."/>
            <person name="Takaki Y."/>
            <person name="Uchiyama I."/>
            <person name="Toyoda A."/>
            <person name="Nishi S."/>
            <person name="Chee G.-J."/>
            <person name="Arai W."/>
            <person name="Nunoura T."/>
            <person name="Itoh T."/>
            <person name="Hattori M."/>
            <person name="Takai K."/>
        </authorList>
    </citation>
    <scope>NUCLEOTIDE SEQUENCE</scope>
</reference>
<feature type="transmembrane region" description="Helical" evidence="7">
    <location>
        <begin position="64"/>
        <end position="86"/>
    </location>
</feature>
<gene>
    <name evidence="10" type="ORF">HGMM_F54F02C26</name>
</gene>
<comment type="subcellular location">
    <subcellularLocation>
        <location evidence="1">Membrane</location>
        <topology evidence="1">Multi-pass membrane protein</topology>
    </subcellularLocation>
</comment>
<dbReference type="GO" id="GO:0015341">
    <property type="term" value="F:zinc efflux antiporter activity"/>
    <property type="evidence" value="ECO:0007669"/>
    <property type="project" value="TreeGrafter"/>
</dbReference>
<evidence type="ECO:0000256" key="2">
    <source>
        <dbReference type="ARBA" id="ARBA00008114"/>
    </source>
</evidence>
<evidence type="ECO:0000256" key="4">
    <source>
        <dbReference type="ARBA" id="ARBA00022692"/>
    </source>
</evidence>
<dbReference type="InterPro" id="IPR027470">
    <property type="entry name" value="Cation_efflux_CTD"/>
</dbReference>
<name>H5SPQ7_9BACT</name>
<dbReference type="Pfam" id="PF16916">
    <property type="entry name" value="ZT_dimer"/>
    <property type="match status" value="1"/>
</dbReference>
<comment type="similarity">
    <text evidence="2">Belongs to the cation diffusion facilitator (CDF) transporter (TC 2.A.4) family.</text>
</comment>
<dbReference type="SUPFAM" id="SSF160240">
    <property type="entry name" value="Cation efflux protein cytoplasmic domain-like"/>
    <property type="match status" value="1"/>
</dbReference>
<proteinExistence type="inferred from homology"/>
<dbReference type="SUPFAM" id="SSF161111">
    <property type="entry name" value="Cation efflux protein transmembrane domain-like"/>
    <property type="match status" value="1"/>
</dbReference>
<dbReference type="GO" id="GO:0015086">
    <property type="term" value="F:cadmium ion transmembrane transporter activity"/>
    <property type="evidence" value="ECO:0007669"/>
    <property type="project" value="TreeGrafter"/>
</dbReference>
<feature type="domain" description="Cation efflux protein transmembrane" evidence="8">
    <location>
        <begin position="2"/>
        <end position="191"/>
    </location>
</feature>
<dbReference type="Gene3D" id="1.20.1510.10">
    <property type="entry name" value="Cation efflux protein transmembrane domain"/>
    <property type="match status" value="1"/>
</dbReference>
<feature type="domain" description="Cation efflux protein cytoplasmic" evidence="9">
    <location>
        <begin position="197"/>
        <end position="268"/>
    </location>
</feature>
<evidence type="ECO:0000256" key="1">
    <source>
        <dbReference type="ARBA" id="ARBA00004141"/>
    </source>
</evidence>
<dbReference type="GO" id="GO:0015093">
    <property type="term" value="F:ferrous iron transmembrane transporter activity"/>
    <property type="evidence" value="ECO:0007669"/>
    <property type="project" value="TreeGrafter"/>
</dbReference>
<dbReference type="InterPro" id="IPR058533">
    <property type="entry name" value="Cation_efflux_TM"/>
</dbReference>
<organism evidence="10">
    <name type="scientific">uncultured Acidobacteriota bacterium</name>
    <dbReference type="NCBI Taxonomy" id="171953"/>
    <lineage>
        <taxon>Bacteria</taxon>
        <taxon>Pseudomonadati</taxon>
        <taxon>Acidobacteriota</taxon>
        <taxon>environmental samples</taxon>
    </lineage>
</organism>
<evidence type="ECO:0000259" key="8">
    <source>
        <dbReference type="Pfam" id="PF01545"/>
    </source>
</evidence>
<dbReference type="Gene3D" id="3.30.70.1350">
    <property type="entry name" value="Cation efflux protein, cytoplasmic domain"/>
    <property type="match status" value="1"/>
</dbReference>
<dbReference type="AlphaFoldDB" id="H5SPQ7"/>
<evidence type="ECO:0000256" key="7">
    <source>
        <dbReference type="SAM" id="Phobius"/>
    </source>
</evidence>
<dbReference type="NCBIfam" id="TIGR01297">
    <property type="entry name" value="CDF"/>
    <property type="match status" value="1"/>
</dbReference>